<feature type="compositionally biased region" description="Polar residues" evidence="1">
    <location>
        <begin position="36"/>
        <end position="45"/>
    </location>
</feature>
<reference evidence="2 3" key="1">
    <citation type="journal article" date="2021" name="Nat. Plants">
        <title>The Taxus genome provides insights into paclitaxel biosynthesis.</title>
        <authorList>
            <person name="Xiong X."/>
            <person name="Gou J."/>
            <person name="Liao Q."/>
            <person name="Li Y."/>
            <person name="Zhou Q."/>
            <person name="Bi G."/>
            <person name="Li C."/>
            <person name="Du R."/>
            <person name="Wang X."/>
            <person name="Sun T."/>
            <person name="Guo L."/>
            <person name="Liang H."/>
            <person name="Lu P."/>
            <person name="Wu Y."/>
            <person name="Zhang Z."/>
            <person name="Ro D.K."/>
            <person name="Shang Y."/>
            <person name="Huang S."/>
            <person name="Yan J."/>
        </authorList>
    </citation>
    <scope>NUCLEOTIDE SEQUENCE [LARGE SCALE GENOMIC DNA]</scope>
    <source>
        <strain evidence="2">Ta-2019</strain>
    </source>
</reference>
<feature type="non-terminal residue" evidence="2">
    <location>
        <position position="77"/>
    </location>
</feature>
<dbReference type="AlphaFoldDB" id="A0AA38C3L2"/>
<comment type="caution">
    <text evidence="2">The sequence shown here is derived from an EMBL/GenBank/DDBJ whole genome shotgun (WGS) entry which is preliminary data.</text>
</comment>
<accession>A0AA38C3L2</accession>
<dbReference type="EMBL" id="JAHRHJ020001195">
    <property type="protein sequence ID" value="KAH9293385.1"/>
    <property type="molecule type" value="Genomic_DNA"/>
</dbReference>
<evidence type="ECO:0000256" key="1">
    <source>
        <dbReference type="SAM" id="MobiDB-lite"/>
    </source>
</evidence>
<protein>
    <submittedName>
        <fullName evidence="2">Uncharacterized protein</fullName>
    </submittedName>
</protein>
<proteinExistence type="predicted"/>
<sequence>TRTGRFGRNENKQSESSWDVGTRGTRKGGSAEGKENQTVSGTVGTNRPEPAGSAEMRNFSPKQSGTSGTKRREPAEP</sequence>
<gene>
    <name evidence="2" type="ORF">KI387_041412</name>
</gene>
<evidence type="ECO:0000313" key="3">
    <source>
        <dbReference type="Proteomes" id="UP000824469"/>
    </source>
</evidence>
<organism evidence="2 3">
    <name type="scientific">Taxus chinensis</name>
    <name type="common">Chinese yew</name>
    <name type="synonym">Taxus wallichiana var. chinensis</name>
    <dbReference type="NCBI Taxonomy" id="29808"/>
    <lineage>
        <taxon>Eukaryota</taxon>
        <taxon>Viridiplantae</taxon>
        <taxon>Streptophyta</taxon>
        <taxon>Embryophyta</taxon>
        <taxon>Tracheophyta</taxon>
        <taxon>Spermatophyta</taxon>
        <taxon>Pinopsida</taxon>
        <taxon>Pinidae</taxon>
        <taxon>Conifers II</taxon>
        <taxon>Cupressales</taxon>
        <taxon>Taxaceae</taxon>
        <taxon>Taxus</taxon>
    </lineage>
</organism>
<name>A0AA38C3L2_TAXCH</name>
<keyword evidence="3" id="KW-1185">Reference proteome</keyword>
<feature type="non-terminal residue" evidence="2">
    <location>
        <position position="1"/>
    </location>
</feature>
<feature type="region of interest" description="Disordered" evidence="1">
    <location>
        <begin position="1"/>
        <end position="77"/>
    </location>
</feature>
<evidence type="ECO:0000313" key="2">
    <source>
        <dbReference type="EMBL" id="KAH9293385.1"/>
    </source>
</evidence>
<dbReference type="Proteomes" id="UP000824469">
    <property type="component" value="Unassembled WGS sequence"/>
</dbReference>